<comment type="function">
    <text evidence="1 6">Exhibits S-adenosyl-L-methionine-dependent methyltransferase activity.</text>
</comment>
<organism evidence="7 8">
    <name type="scientific">Mycobacterium tuberculosis</name>
    <dbReference type="NCBI Taxonomy" id="1773"/>
    <lineage>
        <taxon>Bacteria</taxon>
        <taxon>Bacillati</taxon>
        <taxon>Actinomycetota</taxon>
        <taxon>Actinomycetes</taxon>
        <taxon>Mycobacteriales</taxon>
        <taxon>Mycobacteriaceae</taxon>
        <taxon>Mycobacterium</taxon>
        <taxon>Mycobacterium tuberculosis complex</taxon>
    </lineage>
</organism>
<dbReference type="EC" id="2.1.1.-" evidence="6"/>
<keyword evidence="5 6" id="KW-0949">S-adenosyl-L-methionine</keyword>
<dbReference type="InterPro" id="IPR007213">
    <property type="entry name" value="Ppm1/Ppm2/Tcmp"/>
</dbReference>
<keyword evidence="3 6" id="KW-0489">Methyltransferase</keyword>
<dbReference type="PANTHER" id="PTHR43619">
    <property type="entry name" value="S-ADENOSYL-L-METHIONINE-DEPENDENT METHYLTRANSFERASE YKTD-RELATED"/>
    <property type="match status" value="1"/>
</dbReference>
<evidence type="ECO:0000256" key="1">
    <source>
        <dbReference type="ARBA" id="ARBA00003907"/>
    </source>
</evidence>
<dbReference type="FunFam" id="3.40.50.150:FF:000152">
    <property type="entry name" value="S-adenosyl-L-methionine-dependent methyltransferase"/>
    <property type="match status" value="1"/>
</dbReference>
<dbReference type="Pfam" id="PF04072">
    <property type="entry name" value="LCM"/>
    <property type="match status" value="1"/>
</dbReference>
<dbReference type="NCBIfam" id="TIGR00027">
    <property type="entry name" value="mthyl_TIGR00027"/>
    <property type="match status" value="1"/>
</dbReference>
<dbReference type="SUPFAM" id="SSF53335">
    <property type="entry name" value="S-adenosyl-L-methionine-dependent methyltransferases"/>
    <property type="match status" value="1"/>
</dbReference>
<dbReference type="Gene3D" id="3.40.50.150">
    <property type="entry name" value="Vaccinia Virus protein VP39"/>
    <property type="match status" value="1"/>
</dbReference>
<sequence>MRAVCGARRNRAIRRRDDNWDLTSSVGVTATIVAVGRALATKDPRGLINDPFAEPLVRAVGLDLFTKMMDGELDMSTIADVSPAVAQAMVYGNAVRTKYFDDYLLNATAGGIRQVAILASGLDSRAYRLPWPTRTVVYEIDQPKVMEFKTTTLADLGAEPSAIRRAVPIDLRADWPTALQAAGFDSAAPTAWLAEGLLIYLKPQTQDRLFDNITALSAPGSMVATEFVTGIADFSAERARTISNPFRCHGVDVDLASLVYTGPRNHVLDYLAAKGWQPEGVSLAELFRRSGLDVRAADDDTIFISGCLTDHSSISPPTAAGWR</sequence>
<gene>
    <name evidence="7" type="ORF">ERS007679_02777</name>
</gene>
<dbReference type="InterPro" id="IPR011610">
    <property type="entry name" value="SAM_mthyl_Trfase_ML2640-like"/>
</dbReference>
<dbReference type="InterPro" id="IPR029063">
    <property type="entry name" value="SAM-dependent_MTases_sf"/>
</dbReference>
<proteinExistence type="inferred from homology"/>
<protein>
    <recommendedName>
        <fullName evidence="6">S-adenosyl-L-methionine-dependent methyltransferase</fullName>
        <ecNumber evidence="6">2.1.1.-</ecNumber>
    </recommendedName>
</protein>
<evidence type="ECO:0000256" key="5">
    <source>
        <dbReference type="ARBA" id="ARBA00022691"/>
    </source>
</evidence>
<dbReference type="PANTHER" id="PTHR43619:SF2">
    <property type="entry name" value="S-ADENOSYL-L-METHIONINE-DEPENDENT METHYLTRANSFERASES SUPERFAMILY PROTEIN"/>
    <property type="match status" value="1"/>
</dbReference>
<reference evidence="7 8" key="1">
    <citation type="submission" date="2015-03" db="EMBL/GenBank/DDBJ databases">
        <authorList>
            <consortium name="Pathogen Informatics"/>
        </authorList>
    </citation>
    <scope>NUCLEOTIDE SEQUENCE [LARGE SCALE GENOMIC DNA]</scope>
    <source>
        <strain evidence="7 8">G09801536</strain>
    </source>
</reference>
<accession>A0A655IKF8</accession>
<dbReference type="AlphaFoldDB" id="A0A655IKF8"/>
<comment type="similarity">
    <text evidence="2 6">Belongs to the UPF0677 family.</text>
</comment>
<evidence type="ECO:0000256" key="3">
    <source>
        <dbReference type="ARBA" id="ARBA00022603"/>
    </source>
</evidence>
<dbReference type="Proteomes" id="UP000045842">
    <property type="component" value="Unassembled WGS sequence"/>
</dbReference>
<name>A0A655IKF8_MYCTX</name>
<evidence type="ECO:0000313" key="8">
    <source>
        <dbReference type="Proteomes" id="UP000045842"/>
    </source>
</evidence>
<evidence type="ECO:0000256" key="2">
    <source>
        <dbReference type="ARBA" id="ARBA00008138"/>
    </source>
</evidence>
<evidence type="ECO:0000256" key="6">
    <source>
        <dbReference type="RuleBase" id="RU362030"/>
    </source>
</evidence>
<keyword evidence="4 7" id="KW-0808">Transferase</keyword>
<dbReference type="GO" id="GO:0032259">
    <property type="term" value="P:methylation"/>
    <property type="evidence" value="ECO:0007669"/>
    <property type="project" value="UniProtKB-KW"/>
</dbReference>
<dbReference type="GO" id="GO:0008168">
    <property type="term" value="F:methyltransferase activity"/>
    <property type="evidence" value="ECO:0007669"/>
    <property type="project" value="UniProtKB-UniRule"/>
</dbReference>
<dbReference type="EMBL" id="CSAD01000420">
    <property type="protein sequence ID" value="COV95622.1"/>
    <property type="molecule type" value="Genomic_DNA"/>
</dbReference>
<evidence type="ECO:0000313" key="7">
    <source>
        <dbReference type="EMBL" id="COV95622.1"/>
    </source>
</evidence>
<evidence type="ECO:0000256" key="4">
    <source>
        <dbReference type="ARBA" id="ARBA00022679"/>
    </source>
</evidence>